<dbReference type="PANTHER" id="PTHR46986:SF1">
    <property type="entry name" value="ENDORIBONUCLEASE YBEY, CHLOROPLASTIC"/>
    <property type="match status" value="1"/>
</dbReference>
<comment type="cofactor">
    <cofactor evidence="7">
        <name>Zn(2+)</name>
        <dbReference type="ChEBI" id="CHEBI:29105"/>
    </cofactor>
    <text evidence="7">Binds 1 zinc ion.</text>
</comment>
<feature type="binding site" evidence="7">
    <location>
        <position position="116"/>
    </location>
    <ligand>
        <name>Zn(2+)</name>
        <dbReference type="ChEBI" id="CHEBI:29105"/>
        <note>catalytic</note>
    </ligand>
</feature>
<dbReference type="InterPro" id="IPR002036">
    <property type="entry name" value="YbeY"/>
</dbReference>
<dbReference type="HAMAP" id="MF_00009">
    <property type="entry name" value="Endoribonucl_YbeY"/>
    <property type="match status" value="1"/>
</dbReference>
<keyword evidence="7" id="KW-0690">Ribosome biogenesis</keyword>
<evidence type="ECO:0000256" key="7">
    <source>
        <dbReference type="HAMAP-Rule" id="MF_00009"/>
    </source>
</evidence>
<dbReference type="EC" id="3.1.-.-" evidence="7"/>
<dbReference type="EMBL" id="JAACYA010000002">
    <property type="protein sequence ID" value="MBK3333257.1"/>
    <property type="molecule type" value="Genomic_DNA"/>
</dbReference>
<dbReference type="Pfam" id="PF02130">
    <property type="entry name" value="YbeY"/>
    <property type="match status" value="1"/>
</dbReference>
<keyword evidence="5 7" id="KW-0378">Hydrolase</keyword>
<name>A0ABS1GK20_9AQUI</name>
<evidence type="ECO:0000256" key="1">
    <source>
        <dbReference type="ARBA" id="ARBA00010875"/>
    </source>
</evidence>
<comment type="function">
    <text evidence="7">Single strand-specific metallo-endoribonuclease involved in late-stage 70S ribosome quality control and in maturation of the 3' terminus of the 16S rRNA.</text>
</comment>
<dbReference type="PROSITE" id="PS01306">
    <property type="entry name" value="UPF0054"/>
    <property type="match status" value="1"/>
</dbReference>
<comment type="similarity">
    <text evidence="1 7">Belongs to the endoribonuclease YbeY family.</text>
</comment>
<dbReference type="PANTHER" id="PTHR46986">
    <property type="entry name" value="ENDORIBONUCLEASE YBEY, CHLOROPLASTIC"/>
    <property type="match status" value="1"/>
</dbReference>
<keyword evidence="4 7" id="KW-0255">Endonuclease</keyword>
<dbReference type="NCBIfam" id="TIGR00043">
    <property type="entry name" value="rRNA maturation RNase YbeY"/>
    <property type="match status" value="1"/>
</dbReference>
<evidence type="ECO:0000256" key="5">
    <source>
        <dbReference type="ARBA" id="ARBA00022801"/>
    </source>
</evidence>
<keyword evidence="2 7" id="KW-0540">Nuclease</keyword>
<comment type="subcellular location">
    <subcellularLocation>
        <location evidence="7">Cytoplasm</location>
    </subcellularLocation>
</comment>
<proteinExistence type="inferred from homology"/>
<accession>A0ABS1GK20</accession>
<protein>
    <recommendedName>
        <fullName evidence="7">Endoribonuclease YbeY</fullName>
        <ecNumber evidence="7">3.1.-.-</ecNumber>
    </recommendedName>
</protein>
<dbReference type="SUPFAM" id="SSF55486">
    <property type="entry name" value="Metalloproteases ('zincins'), catalytic domain"/>
    <property type="match status" value="1"/>
</dbReference>
<evidence type="ECO:0000256" key="3">
    <source>
        <dbReference type="ARBA" id="ARBA00022723"/>
    </source>
</evidence>
<keyword evidence="7" id="KW-0963">Cytoplasm</keyword>
<reference evidence="8 9" key="1">
    <citation type="journal article" date="2021" name="Syst. Appl. Microbiol.">
        <title>Persephonella atlantica sp. nov.: How to adapt to physico-chemical gradients in high temperature hydrothermal habitats.</title>
        <authorList>
            <person name="Francois D.X."/>
            <person name="Godfroy A."/>
            <person name="Mathien C."/>
            <person name="Aube J."/>
            <person name="Cathalot C."/>
            <person name="Lesongeur F."/>
            <person name="L'Haridon S."/>
            <person name="Philippon X."/>
            <person name="Roussel E.G."/>
        </authorList>
    </citation>
    <scope>NUCLEOTIDE SEQUENCE [LARGE SCALE GENOMIC DNA]</scope>
    <source>
        <strain evidence="8 9">MO1340</strain>
    </source>
</reference>
<sequence length="153" mass="17774">MNKILISKDVYDRQITKKFIKETASKILKELKLDGVELSITLTDNQTIKELNRNWRKKDRPTDVLSFPIDEKPPGYRYRVLGDVVISLPYAKKQAEEIGIPYKDEVVRLLIHGILHLLGYDHETCPAEAKKMFSLQDRIFEKITSSRTQQEVS</sequence>
<gene>
    <name evidence="7 8" type="primary">ybeY</name>
    <name evidence="8" type="ORF">GWK41_09260</name>
</gene>
<dbReference type="Gene3D" id="3.40.390.30">
    <property type="entry name" value="Metalloproteases ('zincins'), catalytic domain"/>
    <property type="match status" value="1"/>
</dbReference>
<evidence type="ECO:0000256" key="6">
    <source>
        <dbReference type="ARBA" id="ARBA00022833"/>
    </source>
</evidence>
<evidence type="ECO:0000256" key="2">
    <source>
        <dbReference type="ARBA" id="ARBA00022722"/>
    </source>
</evidence>
<evidence type="ECO:0000313" key="8">
    <source>
        <dbReference type="EMBL" id="MBK3333257.1"/>
    </source>
</evidence>
<dbReference type="RefSeq" id="WP_200674776.1">
    <property type="nucleotide sequence ID" value="NZ_JAACYA010000002.1"/>
</dbReference>
<dbReference type="InterPro" id="IPR020549">
    <property type="entry name" value="YbeY_CS"/>
</dbReference>
<keyword evidence="3 7" id="KW-0479">Metal-binding</keyword>
<feature type="binding site" evidence="7">
    <location>
        <position position="112"/>
    </location>
    <ligand>
        <name>Zn(2+)</name>
        <dbReference type="ChEBI" id="CHEBI:29105"/>
        <note>catalytic</note>
    </ligand>
</feature>
<keyword evidence="7" id="KW-0698">rRNA processing</keyword>
<keyword evidence="6 7" id="KW-0862">Zinc</keyword>
<dbReference type="Proteomes" id="UP000772812">
    <property type="component" value="Unassembled WGS sequence"/>
</dbReference>
<evidence type="ECO:0000313" key="9">
    <source>
        <dbReference type="Proteomes" id="UP000772812"/>
    </source>
</evidence>
<organism evidence="8 9">
    <name type="scientific">Persephonella atlantica</name>
    <dbReference type="NCBI Taxonomy" id="2699429"/>
    <lineage>
        <taxon>Bacteria</taxon>
        <taxon>Pseudomonadati</taxon>
        <taxon>Aquificota</taxon>
        <taxon>Aquificia</taxon>
        <taxon>Aquificales</taxon>
        <taxon>Hydrogenothermaceae</taxon>
        <taxon>Persephonella</taxon>
    </lineage>
</organism>
<evidence type="ECO:0000256" key="4">
    <source>
        <dbReference type="ARBA" id="ARBA00022759"/>
    </source>
</evidence>
<comment type="caution">
    <text evidence="8">The sequence shown here is derived from an EMBL/GenBank/DDBJ whole genome shotgun (WGS) entry which is preliminary data.</text>
</comment>
<dbReference type="InterPro" id="IPR023091">
    <property type="entry name" value="MetalPrtase_cat_dom_sf_prd"/>
</dbReference>
<keyword evidence="9" id="KW-1185">Reference proteome</keyword>
<feature type="binding site" evidence="7">
    <location>
        <position position="122"/>
    </location>
    <ligand>
        <name>Zn(2+)</name>
        <dbReference type="ChEBI" id="CHEBI:29105"/>
        <note>catalytic</note>
    </ligand>
</feature>